<evidence type="ECO:0000259" key="6">
    <source>
        <dbReference type="PROSITE" id="PS51171"/>
    </source>
</evidence>
<evidence type="ECO:0000256" key="4">
    <source>
        <dbReference type="ARBA" id="ARBA00023239"/>
    </source>
</evidence>
<dbReference type="CDD" id="cd13532">
    <property type="entry name" value="PBP2_PDT_like"/>
    <property type="match status" value="1"/>
</dbReference>
<gene>
    <name evidence="7" type="ORF">M407DRAFT_9968</name>
</gene>
<evidence type="ECO:0000313" key="8">
    <source>
        <dbReference type="Proteomes" id="UP000054248"/>
    </source>
</evidence>
<dbReference type="PROSITE" id="PS51171">
    <property type="entry name" value="PREPHENATE_DEHYDR_3"/>
    <property type="match status" value="1"/>
</dbReference>
<dbReference type="Pfam" id="PF00800">
    <property type="entry name" value="PDT"/>
    <property type="match status" value="1"/>
</dbReference>
<accession>A0A0C3LM00</accession>
<organism evidence="7 8">
    <name type="scientific">Tulasnella calospora MUT 4182</name>
    <dbReference type="NCBI Taxonomy" id="1051891"/>
    <lineage>
        <taxon>Eukaryota</taxon>
        <taxon>Fungi</taxon>
        <taxon>Dikarya</taxon>
        <taxon>Basidiomycota</taxon>
        <taxon>Agaricomycotina</taxon>
        <taxon>Agaricomycetes</taxon>
        <taxon>Cantharellales</taxon>
        <taxon>Tulasnellaceae</taxon>
        <taxon>Tulasnella</taxon>
    </lineage>
</organism>
<sequence length="330" mass="35020">MFGALSRRANPTPDSCPVLEDVMTAEGSPNQPVLAYLGPEGTYTHQAANDYFAESVSYISCQTIASAFHALGGSADIAFLPIENSTHGAVIETLDLLRLASSENQFIRGEALASISHCLVVRKGTKFENIQTVLSHEQVGESKALGQCSAFIKDRLPSARTVKTVSTAAAAQQVLRDSTSTSAAICSSLCTKLYPGLALLAENIQDAAANVTRFIVLSAPHATLPSPTASGLPSGQPQWCAMLRITPPPAHSLNLGDVFGTIQPLAIARVDRRPSLSPTLFQDTYFVKVRDSGTSTDLEWKVAVTAAASRVLTKIPHGETNCTILGIWKA</sequence>
<dbReference type="HOGENOM" id="CLU_035008_5_0_1"/>
<keyword evidence="4" id="KW-0456">Lyase</keyword>
<keyword evidence="2" id="KW-0057">Aromatic amino acid biosynthesis</keyword>
<dbReference type="AlphaFoldDB" id="A0A0C3LM00"/>
<dbReference type="PANTHER" id="PTHR21022:SF19">
    <property type="entry name" value="PREPHENATE DEHYDRATASE-RELATED"/>
    <property type="match status" value="1"/>
</dbReference>
<dbReference type="GO" id="GO:0004664">
    <property type="term" value="F:prephenate dehydratase activity"/>
    <property type="evidence" value="ECO:0007669"/>
    <property type="project" value="InterPro"/>
</dbReference>
<dbReference type="PANTHER" id="PTHR21022">
    <property type="entry name" value="PREPHENATE DEHYDRATASE P PROTEIN"/>
    <property type="match status" value="1"/>
</dbReference>
<name>A0A0C3LM00_9AGAM</name>
<evidence type="ECO:0000256" key="1">
    <source>
        <dbReference type="ARBA" id="ARBA00022605"/>
    </source>
</evidence>
<protein>
    <recommendedName>
        <fullName evidence="6">Prephenate dehydratase domain-containing protein</fullName>
    </recommendedName>
</protein>
<feature type="domain" description="Prephenate dehydratase" evidence="6">
    <location>
        <begin position="33"/>
        <end position="219"/>
    </location>
</feature>
<evidence type="ECO:0000256" key="2">
    <source>
        <dbReference type="ARBA" id="ARBA00023141"/>
    </source>
</evidence>
<evidence type="ECO:0000313" key="7">
    <source>
        <dbReference type="EMBL" id="KIO22327.1"/>
    </source>
</evidence>
<dbReference type="SUPFAM" id="SSF53850">
    <property type="entry name" value="Periplasmic binding protein-like II"/>
    <property type="match status" value="1"/>
</dbReference>
<dbReference type="Proteomes" id="UP000054248">
    <property type="component" value="Unassembled WGS sequence"/>
</dbReference>
<reference evidence="7 8" key="1">
    <citation type="submission" date="2014-04" db="EMBL/GenBank/DDBJ databases">
        <authorList>
            <consortium name="DOE Joint Genome Institute"/>
            <person name="Kuo A."/>
            <person name="Girlanda M."/>
            <person name="Perotto S."/>
            <person name="Kohler A."/>
            <person name="Nagy L.G."/>
            <person name="Floudas D."/>
            <person name="Copeland A."/>
            <person name="Barry K.W."/>
            <person name="Cichocki N."/>
            <person name="Veneault-Fourrey C."/>
            <person name="LaButti K."/>
            <person name="Lindquist E.A."/>
            <person name="Lipzen A."/>
            <person name="Lundell T."/>
            <person name="Morin E."/>
            <person name="Murat C."/>
            <person name="Sun H."/>
            <person name="Tunlid A."/>
            <person name="Henrissat B."/>
            <person name="Grigoriev I.V."/>
            <person name="Hibbett D.S."/>
            <person name="Martin F."/>
            <person name="Nordberg H.P."/>
            <person name="Cantor M.N."/>
            <person name="Hua S.X."/>
        </authorList>
    </citation>
    <scope>NUCLEOTIDE SEQUENCE [LARGE SCALE GENOMIC DNA]</scope>
    <source>
        <strain evidence="7 8">MUT 4182</strain>
    </source>
</reference>
<proteinExistence type="predicted"/>
<dbReference type="Gene3D" id="3.40.190.10">
    <property type="entry name" value="Periplasmic binding protein-like II"/>
    <property type="match status" value="2"/>
</dbReference>
<evidence type="ECO:0000256" key="5">
    <source>
        <dbReference type="ARBA" id="ARBA00029440"/>
    </source>
</evidence>
<dbReference type="GO" id="GO:0009094">
    <property type="term" value="P:L-phenylalanine biosynthetic process"/>
    <property type="evidence" value="ECO:0007669"/>
    <property type="project" value="UniProtKB-KW"/>
</dbReference>
<comment type="pathway">
    <text evidence="5">Amino-acid biosynthesis.</text>
</comment>
<dbReference type="OrthoDB" id="983542at2759"/>
<evidence type="ECO:0000256" key="3">
    <source>
        <dbReference type="ARBA" id="ARBA00023222"/>
    </source>
</evidence>
<dbReference type="EMBL" id="KN823112">
    <property type="protein sequence ID" value="KIO22327.1"/>
    <property type="molecule type" value="Genomic_DNA"/>
</dbReference>
<keyword evidence="8" id="KW-1185">Reference proteome</keyword>
<dbReference type="GO" id="GO:0005737">
    <property type="term" value="C:cytoplasm"/>
    <property type="evidence" value="ECO:0007669"/>
    <property type="project" value="TreeGrafter"/>
</dbReference>
<keyword evidence="3" id="KW-0584">Phenylalanine biosynthesis</keyword>
<dbReference type="STRING" id="1051891.A0A0C3LM00"/>
<dbReference type="InterPro" id="IPR001086">
    <property type="entry name" value="Preph_deHydtase"/>
</dbReference>
<keyword evidence="1" id="KW-0028">Amino-acid biosynthesis</keyword>
<reference evidence="8" key="2">
    <citation type="submission" date="2015-01" db="EMBL/GenBank/DDBJ databases">
        <title>Evolutionary Origins and Diversification of the Mycorrhizal Mutualists.</title>
        <authorList>
            <consortium name="DOE Joint Genome Institute"/>
            <consortium name="Mycorrhizal Genomics Consortium"/>
            <person name="Kohler A."/>
            <person name="Kuo A."/>
            <person name="Nagy L.G."/>
            <person name="Floudas D."/>
            <person name="Copeland A."/>
            <person name="Barry K.W."/>
            <person name="Cichocki N."/>
            <person name="Veneault-Fourrey C."/>
            <person name="LaButti K."/>
            <person name="Lindquist E.A."/>
            <person name="Lipzen A."/>
            <person name="Lundell T."/>
            <person name="Morin E."/>
            <person name="Murat C."/>
            <person name="Riley R."/>
            <person name="Ohm R."/>
            <person name="Sun H."/>
            <person name="Tunlid A."/>
            <person name="Henrissat B."/>
            <person name="Grigoriev I.V."/>
            <person name="Hibbett D.S."/>
            <person name="Martin F."/>
        </authorList>
    </citation>
    <scope>NUCLEOTIDE SEQUENCE [LARGE SCALE GENOMIC DNA]</scope>
    <source>
        <strain evidence="8">MUT 4182</strain>
    </source>
</reference>